<dbReference type="InterPro" id="IPR007896">
    <property type="entry name" value="BTP_bacteria"/>
</dbReference>
<sequence>MRDTKDRIRHAILFEGIALAIIIPLGGLLFGLASHTMGVIALGSATVAMAWNYGYNLAFDHAMLRWVGHINKSVFLRIAHALLFEAGLLLILMPAIAWYLDITLLEAFVMDVAIAGFYVAYAFLFNLGYDHVFPVRSILSEREQPCT</sequence>
<feature type="domain" description="Chlorhexidine efflux transporter" evidence="2">
    <location>
        <begin position="72"/>
        <end position="134"/>
    </location>
</feature>
<organism evidence="3 4">
    <name type="scientific">Azorhizobium oxalatiphilum</name>
    <dbReference type="NCBI Taxonomy" id="980631"/>
    <lineage>
        <taxon>Bacteria</taxon>
        <taxon>Pseudomonadati</taxon>
        <taxon>Pseudomonadota</taxon>
        <taxon>Alphaproteobacteria</taxon>
        <taxon>Hyphomicrobiales</taxon>
        <taxon>Xanthobacteraceae</taxon>
        <taxon>Azorhizobium</taxon>
    </lineage>
</organism>
<proteinExistence type="predicted"/>
<evidence type="ECO:0000313" key="3">
    <source>
        <dbReference type="EMBL" id="GGF89865.1"/>
    </source>
</evidence>
<keyword evidence="1" id="KW-0812">Transmembrane</keyword>
<name>A0A917CLR2_9HYPH</name>
<evidence type="ECO:0000313" key="4">
    <source>
        <dbReference type="Proteomes" id="UP000606044"/>
    </source>
</evidence>
<dbReference type="EMBL" id="BMCT01000017">
    <property type="protein sequence ID" value="GGF89865.1"/>
    <property type="molecule type" value="Genomic_DNA"/>
</dbReference>
<accession>A0A917CLR2</accession>
<gene>
    <name evidence="3" type="ORF">GCM10007301_57220</name>
</gene>
<keyword evidence="1" id="KW-0472">Membrane</keyword>
<comment type="caution">
    <text evidence="3">The sequence shown here is derived from an EMBL/GenBank/DDBJ whole genome shotgun (WGS) entry which is preliminary data.</text>
</comment>
<reference evidence="3" key="2">
    <citation type="submission" date="2020-09" db="EMBL/GenBank/DDBJ databases">
        <authorList>
            <person name="Sun Q."/>
            <person name="Sedlacek I."/>
        </authorList>
    </citation>
    <scope>NUCLEOTIDE SEQUENCE</scope>
    <source>
        <strain evidence="3">CCM 7897</strain>
    </source>
</reference>
<reference evidence="3" key="1">
    <citation type="journal article" date="2014" name="Int. J. Syst. Evol. Microbiol.">
        <title>Complete genome sequence of Corynebacterium casei LMG S-19264T (=DSM 44701T), isolated from a smear-ripened cheese.</title>
        <authorList>
            <consortium name="US DOE Joint Genome Institute (JGI-PGF)"/>
            <person name="Walter F."/>
            <person name="Albersmeier A."/>
            <person name="Kalinowski J."/>
            <person name="Ruckert C."/>
        </authorList>
    </citation>
    <scope>NUCLEOTIDE SEQUENCE</scope>
    <source>
        <strain evidence="3">CCM 7897</strain>
    </source>
</reference>
<keyword evidence="1" id="KW-1133">Transmembrane helix</keyword>
<dbReference type="Proteomes" id="UP000606044">
    <property type="component" value="Unassembled WGS sequence"/>
</dbReference>
<dbReference type="InterPro" id="IPR058208">
    <property type="entry name" value="PACE"/>
</dbReference>
<dbReference type="RefSeq" id="WP_188584305.1">
    <property type="nucleotide sequence ID" value="NZ_BMCT01000017.1"/>
</dbReference>
<evidence type="ECO:0000259" key="2">
    <source>
        <dbReference type="Pfam" id="PF05232"/>
    </source>
</evidence>
<dbReference type="AlphaFoldDB" id="A0A917CLR2"/>
<evidence type="ECO:0000256" key="1">
    <source>
        <dbReference type="SAM" id="Phobius"/>
    </source>
</evidence>
<feature type="transmembrane region" description="Helical" evidence="1">
    <location>
        <begin position="12"/>
        <end position="33"/>
    </location>
</feature>
<dbReference type="NCBIfam" id="NF033664">
    <property type="entry name" value="PACE_transport"/>
    <property type="match status" value="1"/>
</dbReference>
<feature type="transmembrane region" description="Helical" evidence="1">
    <location>
        <begin position="78"/>
        <end position="100"/>
    </location>
</feature>
<feature type="transmembrane region" description="Helical" evidence="1">
    <location>
        <begin position="39"/>
        <end position="58"/>
    </location>
</feature>
<feature type="transmembrane region" description="Helical" evidence="1">
    <location>
        <begin position="112"/>
        <end position="129"/>
    </location>
</feature>
<protein>
    <submittedName>
        <fullName evidence="3">Membrane protein</fullName>
    </submittedName>
</protein>
<dbReference type="Pfam" id="PF05232">
    <property type="entry name" value="BTP"/>
    <property type="match status" value="2"/>
</dbReference>
<keyword evidence="4" id="KW-1185">Reference proteome</keyword>
<feature type="domain" description="Chlorhexidine efflux transporter" evidence="2">
    <location>
        <begin position="2"/>
        <end position="65"/>
    </location>
</feature>